<proteinExistence type="predicted"/>
<dbReference type="PANTHER" id="PTHR18939">
    <property type="entry name" value="RIBOSOME BINDING PROTEIN-1"/>
    <property type="match status" value="1"/>
</dbReference>
<dbReference type="InterPro" id="IPR040248">
    <property type="entry name" value="RRBP1"/>
</dbReference>
<keyword evidence="1" id="KW-0175">Coiled coil</keyword>
<protein>
    <recommendedName>
        <fullName evidence="6">Ribosome receptor lysine/proline rich domain-containing protein</fullName>
    </recommendedName>
</protein>
<dbReference type="OrthoDB" id="5875463at2759"/>
<gene>
    <name evidence="4" type="ORF">LSTR_LSTR009012</name>
</gene>
<feature type="coiled-coil region" evidence="1">
    <location>
        <begin position="773"/>
        <end position="839"/>
    </location>
</feature>
<feature type="compositionally biased region" description="Low complexity" evidence="2">
    <location>
        <begin position="213"/>
        <end position="223"/>
    </location>
</feature>
<dbReference type="Proteomes" id="UP000291343">
    <property type="component" value="Unassembled WGS sequence"/>
</dbReference>
<evidence type="ECO:0000256" key="2">
    <source>
        <dbReference type="SAM" id="MobiDB-lite"/>
    </source>
</evidence>
<reference evidence="4 5" key="1">
    <citation type="journal article" date="2017" name="Gigascience">
        <title>Genome sequence of the small brown planthopper, Laodelphax striatellus.</title>
        <authorList>
            <person name="Zhu J."/>
            <person name="Jiang F."/>
            <person name="Wang X."/>
            <person name="Yang P."/>
            <person name="Bao Y."/>
            <person name="Zhao W."/>
            <person name="Wang W."/>
            <person name="Lu H."/>
            <person name="Wang Q."/>
            <person name="Cui N."/>
            <person name="Li J."/>
            <person name="Chen X."/>
            <person name="Luo L."/>
            <person name="Yu J."/>
            <person name="Kang L."/>
            <person name="Cui F."/>
        </authorList>
    </citation>
    <scope>NUCLEOTIDE SEQUENCE [LARGE SCALE GENOMIC DNA]</scope>
    <source>
        <strain evidence="4">Lst14</strain>
    </source>
</reference>
<feature type="transmembrane region" description="Helical" evidence="3">
    <location>
        <begin position="7"/>
        <end position="28"/>
    </location>
</feature>
<feature type="compositionally biased region" description="Basic residues" evidence="2">
    <location>
        <begin position="60"/>
        <end position="71"/>
    </location>
</feature>
<feature type="region of interest" description="Disordered" evidence="2">
    <location>
        <begin position="117"/>
        <end position="259"/>
    </location>
</feature>
<keyword evidence="3" id="KW-0472">Membrane</keyword>
<dbReference type="STRING" id="195883.A0A482WXJ4"/>
<evidence type="ECO:0000313" key="5">
    <source>
        <dbReference type="Proteomes" id="UP000291343"/>
    </source>
</evidence>
<dbReference type="EMBL" id="QKKF02022725">
    <property type="protein sequence ID" value="RZF38289.1"/>
    <property type="molecule type" value="Genomic_DNA"/>
</dbReference>
<dbReference type="SMR" id="A0A482WXJ4"/>
<feature type="compositionally biased region" description="Low complexity" evidence="2">
    <location>
        <begin position="183"/>
        <end position="200"/>
    </location>
</feature>
<organism evidence="4 5">
    <name type="scientific">Laodelphax striatellus</name>
    <name type="common">Small brown planthopper</name>
    <name type="synonym">Delphax striatella</name>
    <dbReference type="NCBI Taxonomy" id="195883"/>
    <lineage>
        <taxon>Eukaryota</taxon>
        <taxon>Metazoa</taxon>
        <taxon>Ecdysozoa</taxon>
        <taxon>Arthropoda</taxon>
        <taxon>Hexapoda</taxon>
        <taxon>Insecta</taxon>
        <taxon>Pterygota</taxon>
        <taxon>Neoptera</taxon>
        <taxon>Paraneoptera</taxon>
        <taxon>Hemiptera</taxon>
        <taxon>Auchenorrhyncha</taxon>
        <taxon>Fulgoroidea</taxon>
        <taxon>Delphacidae</taxon>
        <taxon>Criomorphinae</taxon>
        <taxon>Laodelphax</taxon>
    </lineage>
</organism>
<keyword evidence="5" id="KW-1185">Reference proteome</keyword>
<evidence type="ECO:0000256" key="3">
    <source>
        <dbReference type="SAM" id="Phobius"/>
    </source>
</evidence>
<dbReference type="GO" id="GO:0005789">
    <property type="term" value="C:endoplasmic reticulum membrane"/>
    <property type="evidence" value="ECO:0007669"/>
    <property type="project" value="TreeGrafter"/>
</dbReference>
<comment type="caution">
    <text evidence="4">The sequence shown here is derived from an EMBL/GenBank/DDBJ whole genome shotgun (WGS) entry which is preliminary data.</text>
</comment>
<feature type="coiled-coil region" evidence="1">
    <location>
        <begin position="351"/>
        <end position="540"/>
    </location>
</feature>
<feature type="compositionally biased region" description="Basic and acidic residues" evidence="2">
    <location>
        <begin position="152"/>
        <end position="179"/>
    </location>
</feature>
<feature type="region of interest" description="Disordered" evidence="2">
    <location>
        <begin position="34"/>
        <end position="104"/>
    </location>
</feature>
<keyword evidence="3" id="KW-0812">Transmembrane</keyword>
<feature type="compositionally biased region" description="Basic and acidic residues" evidence="2">
    <location>
        <begin position="34"/>
        <end position="46"/>
    </location>
</feature>
<evidence type="ECO:0000256" key="1">
    <source>
        <dbReference type="SAM" id="Coils"/>
    </source>
</evidence>
<accession>A0A482WXJ4</accession>
<dbReference type="PANTHER" id="PTHR18939:SF4">
    <property type="entry name" value="RIBOSOME-BINDING PROTEIN 1"/>
    <property type="match status" value="1"/>
</dbReference>
<evidence type="ECO:0000313" key="4">
    <source>
        <dbReference type="EMBL" id="RZF38289.1"/>
    </source>
</evidence>
<feature type="coiled-coil region" evidence="1">
    <location>
        <begin position="603"/>
        <end position="726"/>
    </location>
</feature>
<feature type="compositionally biased region" description="Polar residues" evidence="2">
    <location>
        <begin position="76"/>
        <end position="85"/>
    </location>
</feature>
<sequence length="860" mass="96674">MDLQTGLLCITIAVVSALVIWGIIVSTMKEKTYDEAMADRRKKTEEQYASTKTTKDKNKDKKLKKAGKKVKEKANSELQNGGNASENEHHEHSKPQHVAFVEEPQVTILTEDTVVVTEDKEKKKQKKKEKPILLNKNEPPLLADNPPPVQNHFEKIHPKDDLELKRSHSHEEVHKDTAPVKEQASQKQTKSKPSSAPKAAAETHQQKPEKKPVVQQPPAQQAKSNPPAAEKAAKTVNNQDKKEDKISKSSAKQTQQMAALDRASGQAIVQTEKLTASPTVKVNKKKKSDLTVLQQMSSDKEGVNVNLLIPLVRKAEMSRSEIQLLIDTLLNKQSDSTDISSEWIEGRQDPVMKLKKQLADKERDLTDEQEKTLGLHNRLKELRTELNSEKHSVRNLEVLLQARQAEISAIAVKLQHANEEKQAQAQQIQQGIAALEAQMNNQLQEHEGLTSELNMLRKERSTHLQDSAAQAQDLIRQIEDLRKVQANLRLVLGNTQFENSSLAKEVGELKEQLSLSTSENEKLNAALQNIQAENKRLSLQVSSACVEATQLRNENETLAAQVTASMERPATEGRENGDANNYNESKHARIEDQDSLQNNKDSLLEMKGQLKSKELTIESLTSELKTYKTEVTDQQGLVKTLKDEVTKHKQEADRLAAELLQQKSQIASLNEQLQSQITKNNDLRTKNWKVMEALSSAENKLQSKMKESQRLENDAAEKMLQDQQSSTRKLLLRIFPEIKVPDNKDQNKWLEQFDSALSEWKSKQGAADSPADLADLEKQNSQLQAMVSHYKNIIADTEGMLNRLQSHVEQEEGKWAEELQTLQSQLDIVTRDRDALQASSGAHQKTANGYCLIDDGCGKE</sequence>
<name>A0A482WXJ4_LAOST</name>
<dbReference type="InParanoid" id="A0A482WXJ4"/>
<evidence type="ECO:0008006" key="6">
    <source>
        <dbReference type="Google" id="ProtNLM"/>
    </source>
</evidence>
<feature type="region of interest" description="Disordered" evidence="2">
    <location>
        <begin position="561"/>
        <end position="595"/>
    </location>
</feature>
<keyword evidence="3" id="KW-1133">Transmembrane helix</keyword>
<dbReference type="AlphaFoldDB" id="A0A482WXJ4"/>
<feature type="compositionally biased region" description="Polar residues" evidence="2">
    <location>
        <begin position="248"/>
        <end position="257"/>
    </location>
</feature>